<evidence type="ECO:0000313" key="2">
    <source>
        <dbReference type="Proteomes" id="UP000050795"/>
    </source>
</evidence>
<keyword evidence="1" id="KW-0732">Signal</keyword>
<name>A0AA85KMM1_TRIRE</name>
<evidence type="ECO:0000313" key="3">
    <source>
        <dbReference type="WBParaSite" id="TREG1_92900.1"/>
    </source>
</evidence>
<dbReference type="AlphaFoldDB" id="A0AA85KMM1"/>
<dbReference type="Proteomes" id="UP000050795">
    <property type="component" value="Unassembled WGS sequence"/>
</dbReference>
<reference evidence="3" key="2">
    <citation type="submission" date="2023-11" db="UniProtKB">
        <authorList>
            <consortium name="WormBaseParasite"/>
        </authorList>
    </citation>
    <scope>IDENTIFICATION</scope>
</reference>
<protein>
    <submittedName>
        <fullName evidence="3">Uncharacterized protein</fullName>
    </submittedName>
</protein>
<sequence>MTQISMFCIIMACVLLPNIVEMKPYKKSEKLPLHFDADGSWSIKYGGLTVGTNEKGVVKVGSGLCVTNFDLSKPTAAELSSKKGTRQVDTACKRPDLKKIGKKIQSVKKDIKAVKEAKSKKE</sequence>
<keyword evidence="2" id="KW-1185">Reference proteome</keyword>
<reference evidence="2" key="1">
    <citation type="submission" date="2022-06" db="EMBL/GenBank/DDBJ databases">
        <authorList>
            <person name="Berger JAMES D."/>
            <person name="Berger JAMES D."/>
        </authorList>
    </citation>
    <scope>NUCLEOTIDE SEQUENCE [LARGE SCALE GENOMIC DNA]</scope>
</reference>
<dbReference type="WBParaSite" id="TREG1_92900.1">
    <property type="protein sequence ID" value="TREG1_92900.1"/>
    <property type="gene ID" value="TREG1_92900"/>
</dbReference>
<feature type="chain" id="PRO_5041693952" evidence="1">
    <location>
        <begin position="23"/>
        <end position="122"/>
    </location>
</feature>
<evidence type="ECO:0000256" key="1">
    <source>
        <dbReference type="SAM" id="SignalP"/>
    </source>
</evidence>
<accession>A0AA85KMM1</accession>
<proteinExistence type="predicted"/>
<feature type="signal peptide" evidence="1">
    <location>
        <begin position="1"/>
        <end position="22"/>
    </location>
</feature>
<organism evidence="2 3">
    <name type="scientific">Trichobilharzia regenti</name>
    <name type="common">Nasal bird schistosome</name>
    <dbReference type="NCBI Taxonomy" id="157069"/>
    <lineage>
        <taxon>Eukaryota</taxon>
        <taxon>Metazoa</taxon>
        <taxon>Spiralia</taxon>
        <taxon>Lophotrochozoa</taxon>
        <taxon>Platyhelminthes</taxon>
        <taxon>Trematoda</taxon>
        <taxon>Digenea</taxon>
        <taxon>Strigeidida</taxon>
        <taxon>Schistosomatoidea</taxon>
        <taxon>Schistosomatidae</taxon>
        <taxon>Trichobilharzia</taxon>
    </lineage>
</organism>